<evidence type="ECO:0000313" key="2">
    <source>
        <dbReference type="EMBL" id="KAI7845228.1"/>
    </source>
</evidence>
<evidence type="ECO:0000259" key="1">
    <source>
        <dbReference type="Pfam" id="PF00248"/>
    </source>
</evidence>
<dbReference type="PROSITE" id="PS00062">
    <property type="entry name" value="ALDOKETO_REDUCTASE_2"/>
    <property type="match status" value="1"/>
</dbReference>
<dbReference type="AlphaFoldDB" id="A0AAD5DYX5"/>
<dbReference type="Gene3D" id="3.20.20.100">
    <property type="entry name" value="NADP-dependent oxidoreductase domain"/>
    <property type="match status" value="2"/>
</dbReference>
<dbReference type="InterPro" id="IPR020471">
    <property type="entry name" value="AKR"/>
</dbReference>
<name>A0AAD5DYX5_9CHLO</name>
<dbReference type="EMBL" id="JADXDR010000020">
    <property type="protein sequence ID" value="KAI7845228.1"/>
    <property type="molecule type" value="Genomic_DNA"/>
</dbReference>
<gene>
    <name evidence="2" type="ORF">COHA_001272</name>
</gene>
<dbReference type="GO" id="GO:0016491">
    <property type="term" value="F:oxidoreductase activity"/>
    <property type="evidence" value="ECO:0007669"/>
    <property type="project" value="InterPro"/>
</dbReference>
<dbReference type="Pfam" id="PF00248">
    <property type="entry name" value="Aldo_ket_red"/>
    <property type="match status" value="1"/>
</dbReference>
<dbReference type="InterPro" id="IPR023210">
    <property type="entry name" value="NADP_OxRdtase_dom"/>
</dbReference>
<comment type="caution">
    <text evidence="2">The sequence shown here is derived from an EMBL/GenBank/DDBJ whole genome shotgun (WGS) entry which is preliminary data.</text>
</comment>
<dbReference type="PANTHER" id="PTHR11732">
    <property type="entry name" value="ALDO/KETO REDUCTASE"/>
    <property type="match status" value="1"/>
</dbReference>
<evidence type="ECO:0000313" key="3">
    <source>
        <dbReference type="Proteomes" id="UP001205105"/>
    </source>
</evidence>
<dbReference type="Proteomes" id="UP001205105">
    <property type="component" value="Unassembled WGS sequence"/>
</dbReference>
<sequence>MLDCAPVYENESVVGQGLKSFLEQGRRGELVIISKVWNDAHRPAALRAAMEALVDDGLARHIGVSNFSLAQVEGLVSWARIKPVCNQVELHPMLAQRKLVDGCRRLGVQPIAYGPLGHGKGGLLDHPVVVEVAEAAAKSPAQVLLRWNVQRGVPVIPKAGSEPHLRSNIEGLFGWELTPDQQAKLDALDSHTRFVNNSWHDWGDGDERA</sequence>
<reference evidence="2" key="1">
    <citation type="submission" date="2020-11" db="EMBL/GenBank/DDBJ databases">
        <title>Chlorella ohadii genome sequencing and assembly.</title>
        <authorList>
            <person name="Murik O."/>
            <person name="Treves H."/>
            <person name="Kedem I."/>
            <person name="Shotland Y."/>
            <person name="Kaplan A."/>
        </authorList>
    </citation>
    <scope>NUCLEOTIDE SEQUENCE</scope>
    <source>
        <strain evidence="2">1</strain>
    </source>
</reference>
<dbReference type="PRINTS" id="PR00069">
    <property type="entry name" value="ALDKETRDTASE"/>
</dbReference>
<proteinExistence type="predicted"/>
<accession>A0AAD5DYX5</accession>
<dbReference type="CDD" id="cd19071">
    <property type="entry name" value="AKR_AKR1-5-like"/>
    <property type="match status" value="1"/>
</dbReference>
<keyword evidence="3" id="KW-1185">Reference proteome</keyword>
<dbReference type="InterPro" id="IPR018170">
    <property type="entry name" value="Aldo/ket_reductase_CS"/>
</dbReference>
<feature type="domain" description="NADP-dependent oxidoreductase" evidence="1">
    <location>
        <begin position="48"/>
        <end position="189"/>
    </location>
</feature>
<dbReference type="SUPFAM" id="SSF51430">
    <property type="entry name" value="NAD(P)-linked oxidoreductase"/>
    <property type="match status" value="1"/>
</dbReference>
<dbReference type="InterPro" id="IPR036812">
    <property type="entry name" value="NAD(P)_OxRdtase_dom_sf"/>
</dbReference>
<organism evidence="2 3">
    <name type="scientific">Chlorella ohadii</name>
    <dbReference type="NCBI Taxonomy" id="2649997"/>
    <lineage>
        <taxon>Eukaryota</taxon>
        <taxon>Viridiplantae</taxon>
        <taxon>Chlorophyta</taxon>
        <taxon>core chlorophytes</taxon>
        <taxon>Trebouxiophyceae</taxon>
        <taxon>Chlorellales</taxon>
        <taxon>Chlorellaceae</taxon>
        <taxon>Chlorella clade</taxon>
        <taxon>Chlorella</taxon>
    </lineage>
</organism>
<protein>
    <recommendedName>
        <fullName evidence="1">NADP-dependent oxidoreductase domain-containing protein</fullName>
    </recommendedName>
</protein>